<sequence>MHGRTDGLTKNYSPWESRLTLGIARRGVERFTCDPGEFGQRCALAAQLVHSATNPAAVVELGARGGSEGSTGVLERPAIDIAEIVGGMGAKACQCLFVVCPCHENRCEQEAKWAARIHGWVRRGDPDHYKVYDLCDDCKKHIEESVRQLVGSAGACSCGMTGKSVSDYIGPVIPL</sequence>
<reference evidence="1 2" key="1">
    <citation type="submission" date="2015-09" db="EMBL/GenBank/DDBJ databases">
        <title>Genome Sequences of Mycobacterium immunogenum Isolates, Recuperated from a Chloraminated Drinking Water Distribution System Simulator Subjected to Episodes of Nitrification.</title>
        <authorList>
            <person name="Gomez-Alvarez V."/>
            <person name="Revetta R.P."/>
        </authorList>
    </citation>
    <scope>NUCLEOTIDE SEQUENCE [LARGE SCALE GENOMIC DNA]</scope>
    <source>
        <strain evidence="1 2">H076</strain>
    </source>
</reference>
<keyword evidence="2" id="KW-1185">Reference proteome</keyword>
<dbReference type="RefSeq" id="WP_043075840.1">
    <property type="nucleotide sequence ID" value="NZ_CP011530.1"/>
</dbReference>
<evidence type="ECO:0000313" key="1">
    <source>
        <dbReference type="EMBL" id="KPG30205.1"/>
    </source>
</evidence>
<protein>
    <submittedName>
        <fullName evidence="1">Uncharacterized protein</fullName>
    </submittedName>
</protein>
<proteinExistence type="predicted"/>
<evidence type="ECO:0000313" key="2">
    <source>
        <dbReference type="Proteomes" id="UP000037962"/>
    </source>
</evidence>
<organism evidence="1 2">
    <name type="scientific">Mycobacteroides immunogenum</name>
    <dbReference type="NCBI Taxonomy" id="83262"/>
    <lineage>
        <taxon>Bacteria</taxon>
        <taxon>Bacillati</taxon>
        <taxon>Actinomycetota</taxon>
        <taxon>Actinomycetes</taxon>
        <taxon>Mycobacteriales</taxon>
        <taxon>Mycobacteriaceae</taxon>
        <taxon>Mycobacteroides</taxon>
    </lineage>
</organism>
<accession>A0ABR5LNQ8</accession>
<comment type="caution">
    <text evidence="1">The sequence shown here is derived from an EMBL/GenBank/DDBJ whole genome shotgun (WGS) entry which is preliminary data.</text>
</comment>
<dbReference type="GeneID" id="45764108"/>
<dbReference type="Proteomes" id="UP000037962">
    <property type="component" value="Unassembled WGS sequence"/>
</dbReference>
<gene>
    <name evidence="1" type="ORF">AN912_19385</name>
</gene>
<name>A0ABR5LNQ8_9MYCO</name>
<dbReference type="EMBL" id="LJFS01000027">
    <property type="protein sequence ID" value="KPG30205.1"/>
    <property type="molecule type" value="Genomic_DNA"/>
</dbReference>